<dbReference type="STRING" id="639283.Snov_3006"/>
<proteinExistence type="predicted"/>
<dbReference type="SUPFAM" id="SSF158682">
    <property type="entry name" value="TerB-like"/>
    <property type="match status" value="1"/>
</dbReference>
<sequence length="277" mass="28423">MFNTGNFDAKRLLDQFLTPQTGGQGNVSAQQNPLGSLLGGLAGNVTGGVSGAPGSQPSGSGDLMSKAKEYLGNNGGSLASGAAAGALVSMVLGSKGGRKLAGNAVALGGLALVGTLAYKAYQNYQQGQQPQQAATPLPAQQPQLPPAHSPFHPAQADHNHFPVTLLRTMIAASLADGHIDDVERAAITTKLGEQGAQLDEAERFLTQELANPASAESLAREVSTPEEAAEVYITALLAIDADNTSERAFLARLAMALKLDPQLTPHLEAAARAAKQA</sequence>
<feature type="region of interest" description="Disordered" evidence="1">
    <location>
        <begin position="127"/>
        <end position="156"/>
    </location>
</feature>
<feature type="compositionally biased region" description="Low complexity" evidence="1">
    <location>
        <begin position="127"/>
        <end position="142"/>
    </location>
</feature>
<evidence type="ECO:0000256" key="1">
    <source>
        <dbReference type="SAM" id="MobiDB-lite"/>
    </source>
</evidence>
<dbReference type="eggNOG" id="COG2979">
    <property type="taxonomic scope" value="Bacteria"/>
</dbReference>
<dbReference type="OrthoDB" id="5459344at2"/>
<name>D7A750_ANCN5</name>
<dbReference type="InterPro" id="IPR007486">
    <property type="entry name" value="YebE"/>
</dbReference>
<keyword evidence="3" id="KW-1185">Reference proteome</keyword>
<dbReference type="Gene3D" id="1.10.3680.10">
    <property type="entry name" value="TerB-like"/>
    <property type="match status" value="1"/>
</dbReference>
<dbReference type="HOGENOM" id="CLU_068390_3_0_5"/>
<dbReference type="Proteomes" id="UP000006633">
    <property type="component" value="Chromosome"/>
</dbReference>
<dbReference type="Pfam" id="PF04391">
    <property type="entry name" value="DUF533"/>
    <property type="match status" value="1"/>
</dbReference>
<dbReference type="EMBL" id="CP002026">
    <property type="protein sequence ID" value="ADH90281.1"/>
    <property type="molecule type" value="Genomic_DNA"/>
</dbReference>
<dbReference type="RefSeq" id="WP_013167784.1">
    <property type="nucleotide sequence ID" value="NC_014217.1"/>
</dbReference>
<reference evidence="2 3" key="1">
    <citation type="journal article" date="2012" name="Stand. Genomic Sci.">
        <title>Complete genome sequence of the facultatively chemolithoautotrophic and methylotrophic alpha Proteobacterium Starkeya novella type strain (ATCC 8093(T)).</title>
        <authorList>
            <person name="Kappler U."/>
            <person name="Davenport K."/>
            <person name="Beatson S."/>
            <person name="Lucas S."/>
            <person name="Lapidus A."/>
            <person name="Copeland A."/>
            <person name="Berry K.W."/>
            <person name="Glavina Del Rio T."/>
            <person name="Hammon N."/>
            <person name="Dalin E."/>
            <person name="Tice H."/>
            <person name="Pitluck S."/>
            <person name="Richardson P."/>
            <person name="Bruce D."/>
            <person name="Goodwin L.A."/>
            <person name="Han C."/>
            <person name="Tapia R."/>
            <person name="Detter J.C."/>
            <person name="Chang Y.J."/>
            <person name="Jeffries C.D."/>
            <person name="Land M."/>
            <person name="Hauser L."/>
            <person name="Kyrpides N.C."/>
            <person name="Goker M."/>
            <person name="Ivanova N."/>
            <person name="Klenk H.P."/>
            <person name="Woyke T."/>
        </authorList>
    </citation>
    <scope>NUCLEOTIDE SEQUENCE [LARGE SCALE GENOMIC DNA]</scope>
    <source>
        <strain evidence="3">ATCC 8093 / DSM 506 / JCM 20403 / CCM 1077 / IAM 12100 / NBRC 12443 / NCIMB 10456</strain>
    </source>
</reference>
<gene>
    <name evidence="2" type="ordered locus">Snov_3006</name>
</gene>
<evidence type="ECO:0008006" key="4">
    <source>
        <dbReference type="Google" id="ProtNLM"/>
    </source>
</evidence>
<dbReference type="InterPro" id="IPR029024">
    <property type="entry name" value="TerB-like"/>
</dbReference>
<organism evidence="2 3">
    <name type="scientific">Ancylobacter novellus (strain ATCC 8093 / DSM 506 / JCM 20403 / CCM 1077 / IAM 12100 / NBRC 12443 / NCIMB 10456)</name>
    <name type="common">Starkeya novella</name>
    <dbReference type="NCBI Taxonomy" id="639283"/>
    <lineage>
        <taxon>Bacteria</taxon>
        <taxon>Pseudomonadati</taxon>
        <taxon>Pseudomonadota</taxon>
        <taxon>Alphaproteobacteria</taxon>
        <taxon>Hyphomicrobiales</taxon>
        <taxon>Xanthobacteraceae</taxon>
        <taxon>Ancylobacter</taxon>
    </lineage>
</organism>
<dbReference type="KEGG" id="sno:Snov_3006"/>
<evidence type="ECO:0000313" key="2">
    <source>
        <dbReference type="EMBL" id="ADH90281.1"/>
    </source>
</evidence>
<protein>
    <recommendedName>
        <fullName evidence="4">DUF533 domain-containing protein</fullName>
    </recommendedName>
</protein>
<evidence type="ECO:0000313" key="3">
    <source>
        <dbReference type="Proteomes" id="UP000006633"/>
    </source>
</evidence>
<dbReference type="AlphaFoldDB" id="D7A750"/>
<dbReference type="CDD" id="cd07178">
    <property type="entry name" value="terB_like_YebE"/>
    <property type="match status" value="1"/>
</dbReference>
<accession>D7A750</accession>